<dbReference type="AlphaFoldDB" id="A0A0E9WDG5"/>
<proteinExistence type="predicted"/>
<organism evidence="1">
    <name type="scientific">Anguilla anguilla</name>
    <name type="common">European freshwater eel</name>
    <name type="synonym">Muraena anguilla</name>
    <dbReference type="NCBI Taxonomy" id="7936"/>
    <lineage>
        <taxon>Eukaryota</taxon>
        <taxon>Metazoa</taxon>
        <taxon>Chordata</taxon>
        <taxon>Craniata</taxon>
        <taxon>Vertebrata</taxon>
        <taxon>Euteleostomi</taxon>
        <taxon>Actinopterygii</taxon>
        <taxon>Neopterygii</taxon>
        <taxon>Teleostei</taxon>
        <taxon>Anguilliformes</taxon>
        <taxon>Anguillidae</taxon>
        <taxon>Anguilla</taxon>
    </lineage>
</organism>
<accession>A0A0E9WDG5</accession>
<reference evidence="1" key="2">
    <citation type="journal article" date="2015" name="Fish Shellfish Immunol.">
        <title>Early steps in the European eel (Anguilla anguilla)-Vibrio vulnificus interaction in the gills: Role of the RtxA13 toxin.</title>
        <authorList>
            <person name="Callol A."/>
            <person name="Pajuelo D."/>
            <person name="Ebbesson L."/>
            <person name="Teles M."/>
            <person name="MacKenzie S."/>
            <person name="Amaro C."/>
        </authorList>
    </citation>
    <scope>NUCLEOTIDE SEQUENCE</scope>
</reference>
<evidence type="ECO:0000313" key="1">
    <source>
        <dbReference type="EMBL" id="JAH87615.1"/>
    </source>
</evidence>
<reference evidence="1" key="1">
    <citation type="submission" date="2014-11" db="EMBL/GenBank/DDBJ databases">
        <authorList>
            <person name="Amaro Gonzalez C."/>
        </authorList>
    </citation>
    <scope>NUCLEOTIDE SEQUENCE</scope>
</reference>
<sequence>MGLHSHFRIYFIVCHYMSKCKYDHIYFIIIDRRKYIILNLVCLSPHFICCNGNCRYCYNDFESLLF</sequence>
<dbReference type="EMBL" id="GBXM01020962">
    <property type="protein sequence ID" value="JAH87615.1"/>
    <property type="molecule type" value="Transcribed_RNA"/>
</dbReference>
<protein>
    <submittedName>
        <fullName evidence="1">Uncharacterized protein</fullName>
    </submittedName>
</protein>
<name>A0A0E9WDG5_ANGAN</name>